<name>A0ABD3CU42_9LAMI</name>
<comment type="caution">
    <text evidence="3">The sequence shown here is derived from an EMBL/GenBank/DDBJ whole genome shotgun (WGS) entry which is preliminary data.</text>
</comment>
<accession>A0ABD3CU42</accession>
<evidence type="ECO:0000259" key="2">
    <source>
        <dbReference type="PROSITE" id="PS50800"/>
    </source>
</evidence>
<dbReference type="AlphaFoldDB" id="A0ABD3CU42"/>
<organism evidence="3 4">
    <name type="scientific">Castilleja foliolosa</name>
    <dbReference type="NCBI Taxonomy" id="1961234"/>
    <lineage>
        <taxon>Eukaryota</taxon>
        <taxon>Viridiplantae</taxon>
        <taxon>Streptophyta</taxon>
        <taxon>Embryophyta</taxon>
        <taxon>Tracheophyta</taxon>
        <taxon>Spermatophyta</taxon>
        <taxon>Magnoliopsida</taxon>
        <taxon>eudicotyledons</taxon>
        <taxon>Gunneridae</taxon>
        <taxon>Pentapetalae</taxon>
        <taxon>asterids</taxon>
        <taxon>lamiids</taxon>
        <taxon>Lamiales</taxon>
        <taxon>Orobanchaceae</taxon>
        <taxon>Pedicularideae</taxon>
        <taxon>Castillejinae</taxon>
        <taxon>Castilleja</taxon>
    </lineage>
</organism>
<evidence type="ECO:0000313" key="4">
    <source>
        <dbReference type="Proteomes" id="UP001632038"/>
    </source>
</evidence>
<feature type="compositionally biased region" description="Polar residues" evidence="1">
    <location>
        <begin position="288"/>
        <end position="297"/>
    </location>
</feature>
<gene>
    <name evidence="3" type="ORF">CASFOL_025071</name>
</gene>
<feature type="region of interest" description="Disordered" evidence="1">
    <location>
        <begin position="1"/>
        <end position="26"/>
    </location>
</feature>
<evidence type="ECO:0000313" key="3">
    <source>
        <dbReference type="EMBL" id="KAL3632087.1"/>
    </source>
</evidence>
<dbReference type="Gene3D" id="1.10.720.30">
    <property type="entry name" value="SAP domain"/>
    <property type="match status" value="1"/>
</dbReference>
<dbReference type="EMBL" id="JAVIJP010000032">
    <property type="protein sequence ID" value="KAL3632087.1"/>
    <property type="molecule type" value="Genomic_DNA"/>
</dbReference>
<dbReference type="Pfam" id="PF02037">
    <property type="entry name" value="SAP"/>
    <property type="match status" value="1"/>
</dbReference>
<dbReference type="SUPFAM" id="SSF68906">
    <property type="entry name" value="SAP domain"/>
    <property type="match status" value="1"/>
</dbReference>
<reference evidence="4" key="1">
    <citation type="journal article" date="2024" name="IScience">
        <title>Strigolactones Initiate the Formation of Haustorium-like Structures in Castilleja.</title>
        <authorList>
            <person name="Buerger M."/>
            <person name="Peterson D."/>
            <person name="Chory J."/>
        </authorList>
    </citation>
    <scope>NUCLEOTIDE SEQUENCE [LARGE SCALE GENOMIC DNA]</scope>
</reference>
<feature type="domain" description="SAP" evidence="2">
    <location>
        <begin position="93"/>
        <end position="127"/>
    </location>
</feature>
<dbReference type="Pfam" id="PF24766">
    <property type="entry name" value="DUF7699"/>
    <property type="match status" value="1"/>
</dbReference>
<keyword evidence="4" id="KW-1185">Reference proteome</keyword>
<dbReference type="SMART" id="SM00513">
    <property type="entry name" value="SAP"/>
    <property type="match status" value="1"/>
</dbReference>
<dbReference type="Proteomes" id="UP001632038">
    <property type="component" value="Unassembled WGS sequence"/>
</dbReference>
<dbReference type="PANTHER" id="PTHR35323">
    <property type="entry name" value="SAP DOMAIN-CONTAINING PROTEIN"/>
    <property type="match status" value="1"/>
</dbReference>
<sequence length="468" mass="53041">MDLSDKQFYDESETDSVYSDDSQEDPSFDVVEETRLTFSNLAVKEKTKTRIVKGTNRNEDELSDVAEMVMPTLLDEDQKSYETIQKIIEGGLVEKLKVEQCKVYLRKHGLRLSGNKETLILRIKEHIDIVSGGGEKKYPASSFVLNCKGDACMGDIVMFEQNVYEEFSIASRSATGPPCGTRVVAGRIVKESYGAAKQQHTFMDKFATLFKIEVLWSKGEKPLPPLHQLLIKGRNLYRLKTTRQKWEDEGERQKILAEKHARGGVARTNREARIQQKEMRKKHKPTRATRNGQQEVANTEPLHSGPVLNPNKPTSQNPERKAHSNTGTFQPRNPIINHYHNNIAKEHTLRPPHQRQPLNSINNHNFKGILGQHPDVLTGPSNGNWDVYGGQSYMNYDQRRSANSNYAQNTFKENRACGLNGVGYERKQACPGAEPGGVEGGRPTPLSHPVTPLFRPIMYLYLNFFCYI</sequence>
<dbReference type="InterPro" id="IPR003034">
    <property type="entry name" value="SAP_dom"/>
</dbReference>
<feature type="region of interest" description="Disordered" evidence="1">
    <location>
        <begin position="260"/>
        <end position="333"/>
    </location>
</feature>
<dbReference type="PANTHER" id="PTHR35323:SF5">
    <property type="entry name" value="ZINC FINGER CCCH DOMAIN-CONTAINING PROTEIN 62"/>
    <property type="match status" value="1"/>
</dbReference>
<evidence type="ECO:0000256" key="1">
    <source>
        <dbReference type="SAM" id="MobiDB-lite"/>
    </source>
</evidence>
<protein>
    <recommendedName>
        <fullName evidence="2">SAP domain-containing protein</fullName>
    </recommendedName>
</protein>
<dbReference type="InterPro" id="IPR056116">
    <property type="entry name" value="DUF7699"/>
</dbReference>
<dbReference type="InterPro" id="IPR036361">
    <property type="entry name" value="SAP_dom_sf"/>
</dbReference>
<proteinExistence type="predicted"/>
<feature type="compositionally biased region" description="Basic and acidic residues" evidence="1">
    <location>
        <begin position="268"/>
        <end position="278"/>
    </location>
</feature>
<dbReference type="PROSITE" id="PS50800">
    <property type="entry name" value="SAP"/>
    <property type="match status" value="1"/>
</dbReference>